<name>S7YY54_STRMT</name>
<keyword evidence="1" id="KW-1133">Transmembrane helix</keyword>
<dbReference type="AlphaFoldDB" id="S7YY54"/>
<proteinExistence type="predicted"/>
<dbReference type="PATRIC" id="fig|1340485.3.peg.1915"/>
<reference evidence="2 3" key="1">
    <citation type="submission" date="2013-06" db="EMBL/GenBank/DDBJ databases">
        <title>Genome sequencing of Streptococcus mitis strains.</title>
        <authorList>
            <person name="Ikryannikova L.N."/>
            <person name="Ilina E.N."/>
            <person name="Kostryukova E.S."/>
            <person name="Semashko T.A."/>
            <person name="Savinova T.A."/>
            <person name="Karpova I.Y."/>
            <person name="Larin A.K."/>
            <person name="Ischenko D.S."/>
            <person name="Dubovickaya V.A."/>
            <person name="Sidorenko S.V."/>
            <person name="Govorun V.M."/>
        </authorList>
    </citation>
    <scope>NUCLEOTIDE SEQUENCE [LARGE SCALE GENOMIC DNA]</scope>
    <source>
        <strain evidence="2 3">18/56</strain>
    </source>
</reference>
<gene>
    <name evidence="2" type="ORF">M059_09155</name>
</gene>
<evidence type="ECO:0000313" key="3">
    <source>
        <dbReference type="Proteomes" id="UP000014970"/>
    </source>
</evidence>
<protein>
    <submittedName>
        <fullName evidence="2">Uncharacterized protein</fullName>
    </submittedName>
</protein>
<dbReference type="EMBL" id="ATAA01000030">
    <property type="protein sequence ID" value="EPR92953.1"/>
    <property type="molecule type" value="Genomic_DNA"/>
</dbReference>
<evidence type="ECO:0000256" key="1">
    <source>
        <dbReference type="SAM" id="Phobius"/>
    </source>
</evidence>
<keyword evidence="1" id="KW-0812">Transmembrane</keyword>
<accession>S7YY54</accession>
<comment type="caution">
    <text evidence="2">The sequence shown here is derived from an EMBL/GenBank/DDBJ whole genome shotgun (WGS) entry which is preliminary data.</text>
</comment>
<evidence type="ECO:0000313" key="2">
    <source>
        <dbReference type="EMBL" id="EPR92953.1"/>
    </source>
</evidence>
<keyword evidence="1" id="KW-0472">Membrane</keyword>
<dbReference type="Proteomes" id="UP000014970">
    <property type="component" value="Unassembled WGS sequence"/>
</dbReference>
<organism evidence="2 3">
    <name type="scientific">Streptococcus mitis 18/56</name>
    <dbReference type="NCBI Taxonomy" id="1340485"/>
    <lineage>
        <taxon>Bacteria</taxon>
        <taxon>Bacillati</taxon>
        <taxon>Bacillota</taxon>
        <taxon>Bacilli</taxon>
        <taxon>Lactobacillales</taxon>
        <taxon>Streptococcaceae</taxon>
        <taxon>Streptococcus</taxon>
        <taxon>Streptococcus mitis group</taxon>
    </lineage>
</organism>
<feature type="transmembrane region" description="Helical" evidence="1">
    <location>
        <begin position="6"/>
        <end position="25"/>
    </location>
</feature>
<sequence length="51" mass="5714">MDILKIVGVALFNAIIGALFVFFYGTNLAFSLVVPQIWTLAYVVSHRKEKV</sequence>